<dbReference type="Gene3D" id="3.30.40.10">
    <property type="entry name" value="Zinc/RING finger domain, C3HC4 (zinc finger)"/>
    <property type="match status" value="1"/>
</dbReference>
<keyword evidence="13" id="KW-0539">Nucleus</keyword>
<feature type="zinc finger region" description="C3H1-type" evidence="16">
    <location>
        <begin position="3"/>
        <end position="30"/>
    </location>
</feature>
<reference evidence="20 21" key="1">
    <citation type="journal article" date="2018" name="Nat. Ecol. Evol.">
        <title>Shark genomes provide insights into elasmobranch evolution and the origin of vertebrates.</title>
        <authorList>
            <person name="Hara Y"/>
            <person name="Yamaguchi K"/>
            <person name="Onimaru K"/>
            <person name="Kadota M"/>
            <person name="Koyanagi M"/>
            <person name="Keeley SD"/>
            <person name="Tatsumi K"/>
            <person name="Tanaka K"/>
            <person name="Motone F"/>
            <person name="Kageyama Y"/>
            <person name="Nozu R"/>
            <person name="Adachi N"/>
            <person name="Nishimura O"/>
            <person name="Nakagawa R"/>
            <person name="Tanegashima C"/>
            <person name="Kiyatake I"/>
            <person name="Matsumoto R"/>
            <person name="Murakumo K"/>
            <person name="Nishida K"/>
            <person name="Terakita A"/>
            <person name="Kuratani S"/>
            <person name="Sato K"/>
            <person name="Hyodo S Kuraku.S."/>
        </authorList>
    </citation>
    <scope>NUCLEOTIDE SEQUENCE [LARGE SCALE GENOMIC DNA]</scope>
</reference>
<comment type="caution">
    <text evidence="20">The sequence shown here is derived from an EMBL/GenBank/DDBJ whole genome shotgun (WGS) entry which is preliminary data.</text>
</comment>
<evidence type="ECO:0000256" key="8">
    <source>
        <dbReference type="ARBA" id="ARBA00022737"/>
    </source>
</evidence>
<dbReference type="Pfam" id="PF18044">
    <property type="entry name" value="zf-CCCH_4"/>
    <property type="match status" value="1"/>
</dbReference>
<evidence type="ECO:0000256" key="10">
    <source>
        <dbReference type="ARBA" id="ARBA00022782"/>
    </source>
</evidence>
<evidence type="ECO:0000256" key="1">
    <source>
        <dbReference type="ARBA" id="ARBA00000900"/>
    </source>
</evidence>
<keyword evidence="7 16" id="KW-0479">Metal-binding</keyword>
<feature type="zinc finger region" description="C3H1-type" evidence="16">
    <location>
        <begin position="177"/>
        <end position="204"/>
    </location>
</feature>
<comment type="catalytic activity">
    <reaction evidence="1">
        <text>S-ubiquitinyl-[E2 ubiquitin-conjugating enzyme]-L-cysteine + [acceptor protein]-L-lysine = [E2 ubiquitin-conjugating enzyme]-L-cysteine + N(6)-ubiquitinyl-[acceptor protein]-L-lysine.</text>
        <dbReference type="EC" id="2.3.2.27"/>
    </reaction>
</comment>
<dbReference type="GO" id="GO:0000209">
    <property type="term" value="P:protein polyubiquitination"/>
    <property type="evidence" value="ECO:0007669"/>
    <property type="project" value="InterPro"/>
</dbReference>
<evidence type="ECO:0000256" key="7">
    <source>
        <dbReference type="ARBA" id="ARBA00022723"/>
    </source>
</evidence>
<dbReference type="PROSITE" id="PS00518">
    <property type="entry name" value="ZF_RING_1"/>
    <property type="match status" value="1"/>
</dbReference>
<feature type="zinc finger region" description="C3H1-type" evidence="16">
    <location>
        <begin position="32"/>
        <end position="59"/>
    </location>
</feature>
<dbReference type="Proteomes" id="UP000288216">
    <property type="component" value="Unassembled WGS sequence"/>
</dbReference>
<keyword evidence="8" id="KW-0677">Repeat</keyword>
<evidence type="ECO:0000256" key="16">
    <source>
        <dbReference type="PROSITE-ProRule" id="PRU00723"/>
    </source>
</evidence>
<dbReference type="SUPFAM" id="SSF57850">
    <property type="entry name" value="RING/U-box"/>
    <property type="match status" value="1"/>
</dbReference>
<evidence type="ECO:0000313" key="20">
    <source>
        <dbReference type="EMBL" id="GCB65541.1"/>
    </source>
</evidence>
<dbReference type="Gene3D" id="4.10.1000.10">
    <property type="entry name" value="Zinc finger, CCCH-type"/>
    <property type="match status" value="1"/>
</dbReference>
<dbReference type="EMBL" id="BFAA01005576">
    <property type="protein sequence ID" value="GCB65541.1"/>
    <property type="molecule type" value="Genomic_DNA"/>
</dbReference>
<comment type="subcellular location">
    <subcellularLocation>
        <location evidence="3">Cytoplasm</location>
    </subcellularLocation>
    <subcellularLocation>
        <location evidence="2">Nucleus</location>
    </subcellularLocation>
</comment>
<name>A0A401NXD8_SCYTO</name>
<feature type="zinc finger region" description="C3H1-type" evidence="16">
    <location>
        <begin position="332"/>
        <end position="361"/>
    </location>
</feature>
<dbReference type="InterPro" id="IPR017907">
    <property type="entry name" value="Znf_RING_CS"/>
</dbReference>
<keyword evidence="5" id="KW-0963">Cytoplasm</keyword>
<keyword evidence="10" id="KW-0221">Differentiation</keyword>
<evidence type="ECO:0000256" key="11">
    <source>
        <dbReference type="ARBA" id="ARBA00022786"/>
    </source>
</evidence>
<dbReference type="GO" id="GO:0008270">
    <property type="term" value="F:zinc ion binding"/>
    <property type="evidence" value="ECO:0007669"/>
    <property type="project" value="UniProtKB-KW"/>
</dbReference>
<keyword evidence="6" id="KW-0808">Transferase</keyword>
<evidence type="ECO:0000256" key="2">
    <source>
        <dbReference type="ARBA" id="ARBA00004123"/>
    </source>
</evidence>
<evidence type="ECO:0000256" key="17">
    <source>
        <dbReference type="SAM" id="MobiDB-lite"/>
    </source>
</evidence>
<feature type="domain" description="RING-type" evidence="18">
    <location>
        <begin position="250"/>
        <end position="303"/>
    </location>
</feature>
<evidence type="ECO:0000313" key="21">
    <source>
        <dbReference type="Proteomes" id="UP000288216"/>
    </source>
</evidence>
<dbReference type="InterPro" id="IPR013083">
    <property type="entry name" value="Znf_RING/FYVE/PHD"/>
</dbReference>
<dbReference type="OrthoDB" id="411372at2759"/>
<gene>
    <name evidence="20" type="ORF">scyTo_0011885</name>
</gene>
<evidence type="ECO:0000259" key="18">
    <source>
        <dbReference type="PROSITE" id="PS50089"/>
    </source>
</evidence>
<evidence type="ECO:0000256" key="4">
    <source>
        <dbReference type="ARBA" id="ARBA00012483"/>
    </source>
</evidence>
<dbReference type="STRING" id="75743.A0A401NXD8"/>
<sequence>MMSTKQVTCRYFMHGVCREGSRCMFSHDLSTSKPSTICKFYQKGQCAYGDHCRYDHVKLPGSRTVGPVISRVTCTPVVHDAIAQPEAAEPTVPVKVTESGRCKKKTLELKDRDLCNRAAEKSKLFPFPPSYCNTTKTASPFSDSAKFVYEDVPMKPPSYLDAVRSGLDVSASVCSHNSAQQLCPFAAVGECHYGDSCLYLHGDVCEVCELQVLHPTDLEQRRAHEQMCLIAFEQDMEKAFAVQKSQDKVCNICMEIVYDKIPSERRFGILSDCIHPYCLSCIRQWRCAKQFENKIIKSCPECRVVSEFVIPSAYWVEEKEEKDQLIEAFKQGMSKKACKYFDKGKGSCPFGGKCLYLHAYPDGTMAEPEQPRKQLSSEGNVRFLHSVRLWDFIEEREHRDVPQHTNEDEVAELGDLFMHLSGTEERNASSESQADQPVSVVL</sequence>
<dbReference type="PROSITE" id="PS50089">
    <property type="entry name" value="ZF_RING_2"/>
    <property type="match status" value="1"/>
</dbReference>
<dbReference type="AlphaFoldDB" id="A0A401NXD8"/>
<evidence type="ECO:0000256" key="3">
    <source>
        <dbReference type="ARBA" id="ARBA00004496"/>
    </source>
</evidence>
<dbReference type="GO" id="GO:0030154">
    <property type="term" value="P:cell differentiation"/>
    <property type="evidence" value="ECO:0007669"/>
    <property type="project" value="UniProtKB-KW"/>
</dbReference>
<feature type="domain" description="C3H1-type" evidence="19">
    <location>
        <begin position="32"/>
        <end position="59"/>
    </location>
</feature>
<dbReference type="PANTHER" id="PTHR11224">
    <property type="entry name" value="MAKORIN-RELATED"/>
    <property type="match status" value="1"/>
</dbReference>
<accession>A0A401NXD8</accession>
<protein>
    <recommendedName>
        <fullName evidence="14">E3 ubiquitin-protein ligase makorin-2</fullName>
        <ecNumber evidence="4">2.3.2.27</ecNumber>
    </recommendedName>
    <alternativeName>
        <fullName evidence="15">RING-type E3 ubiquitin transferase makorin-2</fullName>
    </alternativeName>
</protein>
<dbReference type="InterPro" id="IPR045072">
    <property type="entry name" value="MKRN-like"/>
</dbReference>
<dbReference type="InterPro" id="IPR041367">
    <property type="entry name" value="Znf-CCCH_4"/>
</dbReference>
<evidence type="ECO:0000256" key="6">
    <source>
        <dbReference type="ARBA" id="ARBA00022679"/>
    </source>
</evidence>
<dbReference type="SUPFAM" id="SSF90229">
    <property type="entry name" value="CCCH zinc finger"/>
    <property type="match status" value="2"/>
</dbReference>
<dbReference type="Gene3D" id="1.20.120.1350">
    <property type="entry name" value="Pneumovirus matrix protein 2 (M2), zinc-binding domain"/>
    <property type="match status" value="1"/>
</dbReference>
<feature type="domain" description="C3H1-type" evidence="19">
    <location>
        <begin position="3"/>
        <end position="30"/>
    </location>
</feature>
<keyword evidence="11" id="KW-0833">Ubl conjugation pathway</keyword>
<dbReference type="InterPro" id="IPR036855">
    <property type="entry name" value="Znf_CCCH_sf"/>
</dbReference>
<dbReference type="Pfam" id="PF14608">
    <property type="entry name" value="zf-CCCH_2"/>
    <property type="match status" value="3"/>
</dbReference>
<keyword evidence="21" id="KW-1185">Reference proteome</keyword>
<evidence type="ECO:0000256" key="15">
    <source>
        <dbReference type="ARBA" id="ARBA00030863"/>
    </source>
</evidence>
<proteinExistence type="predicted"/>
<dbReference type="InterPro" id="IPR000571">
    <property type="entry name" value="Znf_CCCH"/>
</dbReference>
<feature type="region of interest" description="Disordered" evidence="17">
    <location>
        <begin position="423"/>
        <end position="442"/>
    </location>
</feature>
<evidence type="ECO:0000256" key="14">
    <source>
        <dbReference type="ARBA" id="ARBA00029530"/>
    </source>
</evidence>
<dbReference type="GO" id="GO:0005737">
    <property type="term" value="C:cytoplasm"/>
    <property type="evidence" value="ECO:0007669"/>
    <property type="project" value="UniProtKB-SubCell"/>
</dbReference>
<dbReference type="SMART" id="SM00356">
    <property type="entry name" value="ZnF_C3H1"/>
    <property type="match status" value="4"/>
</dbReference>
<evidence type="ECO:0000256" key="12">
    <source>
        <dbReference type="ARBA" id="ARBA00022833"/>
    </source>
</evidence>
<dbReference type="GO" id="GO:0005634">
    <property type="term" value="C:nucleus"/>
    <property type="evidence" value="ECO:0007669"/>
    <property type="project" value="UniProtKB-SubCell"/>
</dbReference>
<dbReference type="SMART" id="SM00184">
    <property type="entry name" value="RING"/>
    <property type="match status" value="1"/>
</dbReference>
<dbReference type="FunFam" id="3.30.40.10:FF:000117">
    <property type="entry name" value="Probable E3 ubiquitin-protein ligase makorin-1"/>
    <property type="match status" value="1"/>
</dbReference>
<evidence type="ECO:0000256" key="13">
    <source>
        <dbReference type="ARBA" id="ARBA00023242"/>
    </source>
</evidence>
<feature type="domain" description="C3H1-type" evidence="19">
    <location>
        <begin position="332"/>
        <end position="361"/>
    </location>
</feature>
<feature type="domain" description="C3H1-type" evidence="19">
    <location>
        <begin position="177"/>
        <end position="204"/>
    </location>
</feature>
<organism evidence="20 21">
    <name type="scientific">Scyliorhinus torazame</name>
    <name type="common">Cloudy catshark</name>
    <name type="synonym">Catulus torazame</name>
    <dbReference type="NCBI Taxonomy" id="75743"/>
    <lineage>
        <taxon>Eukaryota</taxon>
        <taxon>Metazoa</taxon>
        <taxon>Chordata</taxon>
        <taxon>Craniata</taxon>
        <taxon>Vertebrata</taxon>
        <taxon>Chondrichthyes</taxon>
        <taxon>Elasmobranchii</taxon>
        <taxon>Galeomorphii</taxon>
        <taxon>Galeoidea</taxon>
        <taxon>Carcharhiniformes</taxon>
        <taxon>Scyliorhinidae</taxon>
        <taxon>Scyliorhinus</taxon>
    </lineage>
</organism>
<evidence type="ECO:0000259" key="19">
    <source>
        <dbReference type="PROSITE" id="PS50103"/>
    </source>
</evidence>
<keyword evidence="9 16" id="KW-0863">Zinc-finger</keyword>
<keyword evidence="12 16" id="KW-0862">Zinc</keyword>
<dbReference type="OMA" id="SIMRDSD"/>
<dbReference type="EC" id="2.3.2.27" evidence="4"/>
<dbReference type="Gene3D" id="2.30.30.1190">
    <property type="match status" value="1"/>
</dbReference>
<dbReference type="GO" id="GO:0061630">
    <property type="term" value="F:ubiquitin protein ligase activity"/>
    <property type="evidence" value="ECO:0007669"/>
    <property type="project" value="UniProtKB-EC"/>
</dbReference>
<dbReference type="InterPro" id="IPR001841">
    <property type="entry name" value="Znf_RING"/>
</dbReference>
<dbReference type="PANTHER" id="PTHR11224:SF17">
    <property type="entry name" value="E3 UBIQUITIN-PROTEIN LIGASE MAKORIN-2"/>
    <property type="match status" value="1"/>
</dbReference>
<evidence type="ECO:0000256" key="5">
    <source>
        <dbReference type="ARBA" id="ARBA00022490"/>
    </source>
</evidence>
<dbReference type="PROSITE" id="PS50103">
    <property type="entry name" value="ZF_C3H1"/>
    <property type="match status" value="4"/>
</dbReference>
<evidence type="ECO:0000256" key="9">
    <source>
        <dbReference type="ARBA" id="ARBA00022771"/>
    </source>
</evidence>